<proteinExistence type="predicted"/>
<dbReference type="SMART" id="SM00066">
    <property type="entry name" value="GAL4"/>
    <property type="match status" value="1"/>
</dbReference>
<dbReference type="InterPro" id="IPR001138">
    <property type="entry name" value="Zn2Cys6_DnaBD"/>
</dbReference>
<dbReference type="GO" id="GO:0000981">
    <property type="term" value="F:DNA-binding transcription factor activity, RNA polymerase II-specific"/>
    <property type="evidence" value="ECO:0007669"/>
    <property type="project" value="InterPro"/>
</dbReference>
<dbReference type="SUPFAM" id="SSF57701">
    <property type="entry name" value="Zn2/Cys6 DNA-binding domain"/>
    <property type="match status" value="1"/>
</dbReference>
<organism evidence="4 5">
    <name type="scientific">Colletotrichum navitas</name>
    <dbReference type="NCBI Taxonomy" id="681940"/>
    <lineage>
        <taxon>Eukaryota</taxon>
        <taxon>Fungi</taxon>
        <taxon>Dikarya</taxon>
        <taxon>Ascomycota</taxon>
        <taxon>Pezizomycotina</taxon>
        <taxon>Sordariomycetes</taxon>
        <taxon>Hypocreomycetidae</taxon>
        <taxon>Glomerellales</taxon>
        <taxon>Glomerellaceae</taxon>
        <taxon>Colletotrichum</taxon>
        <taxon>Colletotrichum graminicola species complex</taxon>
    </lineage>
</organism>
<accession>A0AAD8PIN8</accession>
<evidence type="ECO:0000259" key="3">
    <source>
        <dbReference type="PROSITE" id="PS50048"/>
    </source>
</evidence>
<dbReference type="AlphaFoldDB" id="A0AAD8PIN8"/>
<evidence type="ECO:0000313" key="5">
    <source>
        <dbReference type="Proteomes" id="UP001230504"/>
    </source>
</evidence>
<dbReference type="Gene3D" id="4.10.240.10">
    <property type="entry name" value="Zn(2)-C6 fungal-type DNA-binding domain"/>
    <property type="match status" value="1"/>
</dbReference>
<sequence>MELDGASQPPDTTRPLSSLSTDLTSPVSGSSRPRPKNKIIRNQNACDACRDRKVRCLYGPGGGRCQGCTFLDIRCTHDRPRRRRGPPNKHAEQHRQLQQHQQPGSATASTASFQSPPASVSDVTSPDQGLGYQGSPTSSYPTETPQSRTLPQPRVVVAAGAASRSAADLRAIIGPPSPSADQHGDWLSLFAPEELVYRMLDDWFEKVHALAPVLHRRRFMHRLRAGEANTDRTFCALLVSVCAATTATLRRNNYGPVTVERCLDFIEEHGLLDHGLRKPSYSLDWCIAMYNIGTSASSMNEDGLGDMGSFHGMSEAAAGVRFLVYYRMADLDMSQQQLLKRLFWLLFAAYCSADIFGKLSVSLVSHQENRAHLRPLPLTDSQLDTGPQLSTAELAQWHGDATSYVPGLNQLSDLFLTWHEAQTAPISLFGGQEEALKHFLSRIQAITDVFPPELRWRGGLSRPPHVTEGHDTQIANLLITGLNIRSNLLQKFGSAVETHALEHQRIVDDLLEILYRVPQHVLEQNGSSLIPKLRDCGAAYMEQMNISGLGGPQRLVSESARLKLERLLRKLDDIDCWPGPSVIVEGQQSSRQ</sequence>
<dbReference type="PROSITE" id="PS50048">
    <property type="entry name" value="ZN2_CY6_FUNGAL_2"/>
    <property type="match status" value="1"/>
</dbReference>
<protein>
    <recommendedName>
        <fullName evidence="3">Zn(2)-C6 fungal-type domain-containing protein</fullName>
    </recommendedName>
</protein>
<feature type="compositionally biased region" description="Low complexity" evidence="2">
    <location>
        <begin position="9"/>
        <end position="26"/>
    </location>
</feature>
<dbReference type="GO" id="GO:0008270">
    <property type="term" value="F:zinc ion binding"/>
    <property type="evidence" value="ECO:0007669"/>
    <property type="project" value="InterPro"/>
</dbReference>
<dbReference type="PROSITE" id="PS00463">
    <property type="entry name" value="ZN2_CY6_FUNGAL_1"/>
    <property type="match status" value="1"/>
</dbReference>
<dbReference type="Pfam" id="PF00172">
    <property type="entry name" value="Zn_clus"/>
    <property type="match status" value="1"/>
</dbReference>
<dbReference type="Proteomes" id="UP001230504">
    <property type="component" value="Unassembled WGS sequence"/>
</dbReference>
<feature type="region of interest" description="Disordered" evidence="2">
    <location>
        <begin position="1"/>
        <end position="39"/>
    </location>
</feature>
<name>A0AAD8PIN8_9PEZI</name>
<evidence type="ECO:0000256" key="1">
    <source>
        <dbReference type="ARBA" id="ARBA00023242"/>
    </source>
</evidence>
<dbReference type="EMBL" id="JAHLJV010000279">
    <property type="protein sequence ID" value="KAK1561536.1"/>
    <property type="molecule type" value="Genomic_DNA"/>
</dbReference>
<dbReference type="CDD" id="cd00067">
    <property type="entry name" value="GAL4"/>
    <property type="match status" value="1"/>
</dbReference>
<dbReference type="CDD" id="cd12148">
    <property type="entry name" value="fungal_TF_MHR"/>
    <property type="match status" value="1"/>
</dbReference>
<comment type="caution">
    <text evidence="4">The sequence shown here is derived from an EMBL/GenBank/DDBJ whole genome shotgun (WGS) entry which is preliminary data.</text>
</comment>
<feature type="domain" description="Zn(2)-C6 fungal-type" evidence="3">
    <location>
        <begin position="45"/>
        <end position="77"/>
    </location>
</feature>
<keyword evidence="5" id="KW-1185">Reference proteome</keyword>
<dbReference type="InterPro" id="IPR036864">
    <property type="entry name" value="Zn2-C6_fun-type_DNA-bd_sf"/>
</dbReference>
<feature type="region of interest" description="Disordered" evidence="2">
    <location>
        <begin position="78"/>
        <end position="152"/>
    </location>
</feature>
<feature type="compositionally biased region" description="Polar residues" evidence="2">
    <location>
        <begin position="134"/>
        <end position="150"/>
    </location>
</feature>
<dbReference type="RefSeq" id="XP_060406704.1">
    <property type="nucleotide sequence ID" value="XM_060559555.1"/>
</dbReference>
<keyword evidence="1" id="KW-0539">Nucleus</keyword>
<evidence type="ECO:0000256" key="2">
    <source>
        <dbReference type="SAM" id="MobiDB-lite"/>
    </source>
</evidence>
<dbReference type="GeneID" id="85443795"/>
<gene>
    <name evidence="4" type="ORF">LY79DRAFT_574133</name>
</gene>
<evidence type="ECO:0000313" key="4">
    <source>
        <dbReference type="EMBL" id="KAK1561536.1"/>
    </source>
</evidence>
<dbReference type="PANTHER" id="PTHR31668">
    <property type="entry name" value="GLUCOSE TRANSPORT TRANSCRIPTION REGULATOR RGT1-RELATED-RELATED"/>
    <property type="match status" value="1"/>
</dbReference>
<dbReference type="PANTHER" id="PTHR31668:SF30">
    <property type="entry name" value="ZN(II)2CYS6 TRANSCRIPTION FACTOR (EUROFUNG)"/>
    <property type="match status" value="1"/>
</dbReference>
<feature type="compositionally biased region" description="Polar residues" evidence="2">
    <location>
        <begin position="103"/>
        <end position="127"/>
    </location>
</feature>
<reference evidence="4" key="1">
    <citation type="submission" date="2021-06" db="EMBL/GenBank/DDBJ databases">
        <title>Comparative genomics, transcriptomics and evolutionary studies reveal genomic signatures of adaptation to plant cell wall in hemibiotrophic fungi.</title>
        <authorList>
            <consortium name="DOE Joint Genome Institute"/>
            <person name="Baroncelli R."/>
            <person name="Diaz J.F."/>
            <person name="Benocci T."/>
            <person name="Peng M."/>
            <person name="Battaglia E."/>
            <person name="Haridas S."/>
            <person name="Andreopoulos W."/>
            <person name="Labutti K."/>
            <person name="Pangilinan J."/>
            <person name="Floch G.L."/>
            <person name="Makela M.R."/>
            <person name="Henrissat B."/>
            <person name="Grigoriev I.V."/>
            <person name="Crouch J.A."/>
            <person name="De Vries R.P."/>
            <person name="Sukno S.A."/>
            <person name="Thon M.R."/>
        </authorList>
    </citation>
    <scope>NUCLEOTIDE SEQUENCE</scope>
    <source>
        <strain evidence="4">CBS 125086</strain>
    </source>
</reference>
<dbReference type="InterPro" id="IPR050797">
    <property type="entry name" value="Carb_Metab_Trans_Reg"/>
</dbReference>